<name>A0A2A2H1X6_METBR</name>
<dbReference type="GO" id="GO:0022904">
    <property type="term" value="P:respiratory electron transport chain"/>
    <property type="evidence" value="ECO:0007669"/>
    <property type="project" value="TreeGrafter"/>
</dbReference>
<keyword evidence="9" id="KW-0479">Metal-binding</keyword>
<protein>
    <recommendedName>
        <fullName evidence="5">succinate dehydrogenase</fullName>
        <ecNumber evidence="5">1.3.5.1</ecNumber>
    </recommendedName>
</protein>
<dbReference type="GO" id="GO:0051539">
    <property type="term" value="F:4 iron, 4 sulfur cluster binding"/>
    <property type="evidence" value="ECO:0007669"/>
    <property type="project" value="UniProtKB-KW"/>
</dbReference>
<dbReference type="GO" id="GO:0006099">
    <property type="term" value="P:tricarboxylic acid cycle"/>
    <property type="evidence" value="ECO:0007669"/>
    <property type="project" value="UniProtKB-KW"/>
</dbReference>
<keyword evidence="7" id="KW-0816">Tricarboxylic acid cycle</keyword>
<dbReference type="GO" id="GO:0046872">
    <property type="term" value="F:metal ion binding"/>
    <property type="evidence" value="ECO:0007669"/>
    <property type="project" value="UniProtKB-KW"/>
</dbReference>
<dbReference type="InterPro" id="IPR036010">
    <property type="entry name" value="2Fe-2S_ferredoxin-like_sf"/>
</dbReference>
<dbReference type="FunFam" id="1.10.1060.10:FF:000003">
    <property type="entry name" value="Succinate dehydrogenase iron-sulfur subunit"/>
    <property type="match status" value="1"/>
</dbReference>
<gene>
    <name evidence="16" type="ORF">ASJ80_04860</name>
</gene>
<dbReference type="Proteomes" id="UP000217784">
    <property type="component" value="Unassembled WGS sequence"/>
</dbReference>
<dbReference type="InterPro" id="IPR025192">
    <property type="entry name" value="Succ_DH/fum_Rdtase_N"/>
</dbReference>
<evidence type="ECO:0000256" key="13">
    <source>
        <dbReference type="ARBA" id="ARBA00023291"/>
    </source>
</evidence>
<dbReference type="RefSeq" id="WP_069583026.1">
    <property type="nucleotide sequence ID" value="NZ_LMVM01000039.1"/>
</dbReference>
<dbReference type="GO" id="GO:0009055">
    <property type="term" value="F:electron transfer activity"/>
    <property type="evidence" value="ECO:0007669"/>
    <property type="project" value="InterPro"/>
</dbReference>
<proteinExistence type="inferred from homology"/>
<feature type="domain" description="2Fe-2S ferredoxin-type" evidence="15">
    <location>
        <begin position="1"/>
        <end position="91"/>
    </location>
</feature>
<evidence type="ECO:0000313" key="16">
    <source>
        <dbReference type="EMBL" id="PAV03330.1"/>
    </source>
</evidence>
<dbReference type="PANTHER" id="PTHR11921:SF29">
    <property type="entry name" value="SUCCINATE DEHYDROGENASE [UBIQUINONE] IRON-SULFUR SUBUNIT, MITOCHONDRIAL"/>
    <property type="match status" value="1"/>
</dbReference>
<comment type="pathway">
    <text evidence="3">Carbohydrate metabolism; tricarboxylic acid cycle.</text>
</comment>
<dbReference type="Pfam" id="PF13183">
    <property type="entry name" value="Fer4_8"/>
    <property type="match status" value="1"/>
</dbReference>
<evidence type="ECO:0000259" key="15">
    <source>
        <dbReference type="PROSITE" id="PS51085"/>
    </source>
</evidence>
<dbReference type="CDD" id="cd00207">
    <property type="entry name" value="fer2"/>
    <property type="match status" value="1"/>
</dbReference>
<keyword evidence="8" id="KW-0001">2Fe-2S</keyword>
<evidence type="ECO:0000313" key="17">
    <source>
        <dbReference type="Proteomes" id="UP000217784"/>
    </source>
</evidence>
<dbReference type="PROSITE" id="PS00197">
    <property type="entry name" value="2FE2S_FER_1"/>
    <property type="match status" value="1"/>
</dbReference>
<evidence type="ECO:0000256" key="4">
    <source>
        <dbReference type="ARBA" id="ARBA00009433"/>
    </source>
</evidence>
<dbReference type="AlphaFoldDB" id="A0A2A2H1X6"/>
<dbReference type="PANTHER" id="PTHR11921">
    <property type="entry name" value="SUCCINATE DEHYDROGENASE IRON-SULFUR PROTEIN"/>
    <property type="match status" value="1"/>
</dbReference>
<evidence type="ECO:0000256" key="9">
    <source>
        <dbReference type="ARBA" id="ARBA00022723"/>
    </source>
</evidence>
<evidence type="ECO:0000256" key="8">
    <source>
        <dbReference type="ARBA" id="ARBA00022714"/>
    </source>
</evidence>
<dbReference type="EMBL" id="LMVM01000039">
    <property type="protein sequence ID" value="PAV03330.1"/>
    <property type="molecule type" value="Genomic_DNA"/>
</dbReference>
<comment type="cofactor">
    <cofactor evidence="1">
        <name>[3Fe-4S] cluster</name>
        <dbReference type="ChEBI" id="CHEBI:21137"/>
    </cofactor>
</comment>
<evidence type="ECO:0000256" key="3">
    <source>
        <dbReference type="ARBA" id="ARBA00005163"/>
    </source>
</evidence>
<dbReference type="NCBIfam" id="TIGR00384">
    <property type="entry name" value="dhsB"/>
    <property type="match status" value="1"/>
</dbReference>
<dbReference type="PROSITE" id="PS00198">
    <property type="entry name" value="4FE4S_FER_1"/>
    <property type="match status" value="1"/>
</dbReference>
<comment type="cofactor">
    <cofactor evidence="2">
        <name>[4Fe-4S] cluster</name>
        <dbReference type="ChEBI" id="CHEBI:49883"/>
    </cofactor>
</comment>
<keyword evidence="13" id="KW-0003">3Fe-4S</keyword>
<dbReference type="SUPFAM" id="SSF54292">
    <property type="entry name" value="2Fe-2S ferredoxin-like"/>
    <property type="match status" value="1"/>
</dbReference>
<dbReference type="InterPro" id="IPR004489">
    <property type="entry name" value="Succ_DH/fum_Rdtase_Fe-S"/>
</dbReference>
<organism evidence="16 17">
    <name type="scientific">Methanobacterium bryantii</name>
    <dbReference type="NCBI Taxonomy" id="2161"/>
    <lineage>
        <taxon>Archaea</taxon>
        <taxon>Methanobacteriati</taxon>
        <taxon>Methanobacteriota</taxon>
        <taxon>Methanomada group</taxon>
        <taxon>Methanobacteria</taxon>
        <taxon>Methanobacteriales</taxon>
        <taxon>Methanobacteriaceae</taxon>
        <taxon>Methanobacterium</taxon>
    </lineage>
</organism>
<evidence type="ECO:0000256" key="1">
    <source>
        <dbReference type="ARBA" id="ARBA00001927"/>
    </source>
</evidence>
<reference evidence="16 17" key="1">
    <citation type="journal article" date="2017" name="BMC Genomics">
        <title>Genomic analysis of methanogenic archaea reveals a shift towards energy conservation.</title>
        <authorList>
            <person name="Gilmore S.P."/>
            <person name="Henske J.K."/>
            <person name="Sexton J.A."/>
            <person name="Solomon K.V."/>
            <person name="Seppala S."/>
            <person name="Yoo J.I."/>
            <person name="Huyett L.M."/>
            <person name="Pressman A."/>
            <person name="Cogan J.Z."/>
            <person name="Kivenson V."/>
            <person name="Peng X."/>
            <person name="Tan Y."/>
            <person name="Valentine D.L."/>
            <person name="O'Malley M.A."/>
        </authorList>
    </citation>
    <scope>NUCLEOTIDE SEQUENCE [LARGE SCALE GENOMIC DNA]</scope>
    <source>
        <strain evidence="16 17">M.o.H.</strain>
    </source>
</reference>
<comment type="cofactor">
    <cofactor evidence="14">
        <name>[2Fe-2S] cluster</name>
        <dbReference type="ChEBI" id="CHEBI:190135"/>
    </cofactor>
</comment>
<evidence type="ECO:0000256" key="12">
    <source>
        <dbReference type="ARBA" id="ARBA00023014"/>
    </source>
</evidence>
<dbReference type="GO" id="GO:0051537">
    <property type="term" value="F:2 iron, 2 sulfur cluster binding"/>
    <property type="evidence" value="ECO:0007669"/>
    <property type="project" value="UniProtKB-KW"/>
</dbReference>
<dbReference type="InterPro" id="IPR050573">
    <property type="entry name" value="SDH/FRD_Iron-Sulfur"/>
</dbReference>
<dbReference type="InterPro" id="IPR006058">
    <property type="entry name" value="2Fe2S_fd_BS"/>
</dbReference>
<evidence type="ECO:0000256" key="6">
    <source>
        <dbReference type="ARBA" id="ARBA00022485"/>
    </source>
</evidence>
<dbReference type="InterPro" id="IPR017896">
    <property type="entry name" value="4Fe4S_Fe-S-bd"/>
</dbReference>
<comment type="caution">
    <text evidence="16">The sequence shown here is derived from an EMBL/GenBank/DDBJ whole genome shotgun (WGS) entry which is preliminary data.</text>
</comment>
<evidence type="ECO:0000256" key="10">
    <source>
        <dbReference type="ARBA" id="ARBA00023002"/>
    </source>
</evidence>
<evidence type="ECO:0000256" key="14">
    <source>
        <dbReference type="ARBA" id="ARBA00034078"/>
    </source>
</evidence>
<dbReference type="InterPro" id="IPR017900">
    <property type="entry name" value="4Fe4S_Fe_S_CS"/>
</dbReference>
<evidence type="ECO:0000256" key="5">
    <source>
        <dbReference type="ARBA" id="ARBA00012792"/>
    </source>
</evidence>
<keyword evidence="11" id="KW-0408">Iron</keyword>
<keyword evidence="6" id="KW-0004">4Fe-4S</keyword>
<dbReference type="InterPro" id="IPR001041">
    <property type="entry name" value="2Fe-2S_ferredoxin-type"/>
</dbReference>
<dbReference type="Gene3D" id="3.10.20.30">
    <property type="match status" value="1"/>
</dbReference>
<comment type="similarity">
    <text evidence="4">Belongs to the succinate dehydrogenase/fumarate reductase iron-sulfur protein family.</text>
</comment>
<evidence type="ECO:0000256" key="7">
    <source>
        <dbReference type="ARBA" id="ARBA00022532"/>
    </source>
</evidence>
<dbReference type="Pfam" id="PF13085">
    <property type="entry name" value="Fer2_3"/>
    <property type="match status" value="1"/>
</dbReference>
<dbReference type="InterPro" id="IPR012675">
    <property type="entry name" value="Beta-grasp_dom_sf"/>
</dbReference>
<keyword evidence="17" id="KW-1185">Reference proteome</keyword>
<dbReference type="InterPro" id="IPR009051">
    <property type="entry name" value="Helical_ferredxn"/>
</dbReference>
<evidence type="ECO:0000256" key="11">
    <source>
        <dbReference type="ARBA" id="ARBA00023004"/>
    </source>
</evidence>
<keyword evidence="10" id="KW-0560">Oxidoreductase</keyword>
<accession>A0A2A2H1X6</accession>
<dbReference type="GO" id="GO:0008177">
    <property type="term" value="F:succinate dehydrogenase (quinone) activity"/>
    <property type="evidence" value="ECO:0007669"/>
    <property type="project" value="UniProtKB-EC"/>
</dbReference>
<dbReference type="OrthoDB" id="144910at2157"/>
<keyword evidence="12" id="KW-0411">Iron-sulfur</keyword>
<dbReference type="SUPFAM" id="SSF46548">
    <property type="entry name" value="alpha-helical ferredoxin"/>
    <property type="match status" value="1"/>
</dbReference>
<dbReference type="PROSITE" id="PS51085">
    <property type="entry name" value="2FE2S_FER_2"/>
    <property type="match status" value="1"/>
</dbReference>
<dbReference type="GO" id="GO:0051538">
    <property type="term" value="F:3 iron, 4 sulfur cluster binding"/>
    <property type="evidence" value="ECO:0007669"/>
    <property type="project" value="UniProtKB-KW"/>
</dbReference>
<evidence type="ECO:0000256" key="2">
    <source>
        <dbReference type="ARBA" id="ARBA00001966"/>
    </source>
</evidence>
<dbReference type="Gene3D" id="1.10.1060.10">
    <property type="entry name" value="Alpha-helical ferredoxin"/>
    <property type="match status" value="1"/>
</dbReference>
<sequence>MKLKVYRYNKKLDSPHYTTFKFRPKPGMTILEALFQIQKQFDDSLAFHYSCRGAVCGTCAMLINKVPRLACRTQLMPLLKGELKINLISYHTIEETNVPWDPEEEILIEPLPHLPVIKDLIVDMSTFFKYYKFIEPVFKPANPAPEKERLIEPNALTELELYTNCILCAACFGACPVDGKNPEYLGPAALAKLYRFHIDPRESNGSERLELANIPNGWWACEFYGNCTRVCPKGVPPTIGIAKARKEIGNKVKSQED</sequence>
<dbReference type="EC" id="1.3.5.1" evidence="5"/>